<evidence type="ECO:0000259" key="1">
    <source>
        <dbReference type="PROSITE" id="PS50181"/>
    </source>
</evidence>
<proteinExistence type="predicted"/>
<dbReference type="GO" id="GO:0019901">
    <property type="term" value="F:protein kinase binding"/>
    <property type="evidence" value="ECO:0007669"/>
    <property type="project" value="InterPro"/>
</dbReference>
<reference evidence="2" key="1">
    <citation type="submission" date="2020-06" db="EMBL/GenBank/DDBJ databases">
        <title>Draft genome of Bugula neritina, a colonial animal packing powerful symbionts and potential medicines.</title>
        <authorList>
            <person name="Rayko M."/>
        </authorList>
    </citation>
    <scope>NUCLEOTIDE SEQUENCE [LARGE SCALE GENOMIC DNA]</scope>
    <source>
        <strain evidence="2">Kwan_BN1</strain>
    </source>
</reference>
<dbReference type="AlphaFoldDB" id="A0A7J7J2X8"/>
<dbReference type="GO" id="GO:1903599">
    <property type="term" value="P:positive regulation of autophagy of mitochondrion"/>
    <property type="evidence" value="ECO:0007669"/>
    <property type="project" value="TreeGrafter"/>
</dbReference>
<dbReference type="Pfam" id="PF12937">
    <property type="entry name" value="F-box-like"/>
    <property type="match status" value="1"/>
</dbReference>
<protein>
    <recommendedName>
        <fullName evidence="1">F-box domain-containing protein</fullName>
    </recommendedName>
</protein>
<keyword evidence="3" id="KW-1185">Reference proteome</keyword>
<dbReference type="PANTHER" id="PTHR15537">
    <property type="entry name" value="F-BOX ONLY PROTEIN 7"/>
    <property type="match status" value="1"/>
</dbReference>
<dbReference type="OrthoDB" id="101791at2759"/>
<dbReference type="InterPro" id="IPR047118">
    <property type="entry name" value="Fbxo7"/>
</dbReference>
<feature type="domain" description="F-box" evidence="1">
    <location>
        <begin position="318"/>
        <end position="364"/>
    </location>
</feature>
<dbReference type="Gene3D" id="3.40.1000.30">
    <property type="match status" value="1"/>
</dbReference>
<evidence type="ECO:0000313" key="2">
    <source>
        <dbReference type="EMBL" id="KAF6020157.1"/>
    </source>
</evidence>
<accession>A0A7J7J2X8</accession>
<comment type="caution">
    <text evidence="2">The sequence shown here is derived from an EMBL/GenBank/DDBJ whole genome shotgun (WGS) entry which is preliminary data.</text>
</comment>
<evidence type="ECO:0000313" key="3">
    <source>
        <dbReference type="Proteomes" id="UP000593567"/>
    </source>
</evidence>
<organism evidence="2 3">
    <name type="scientific">Bugula neritina</name>
    <name type="common">Brown bryozoan</name>
    <name type="synonym">Sertularia neritina</name>
    <dbReference type="NCBI Taxonomy" id="10212"/>
    <lineage>
        <taxon>Eukaryota</taxon>
        <taxon>Metazoa</taxon>
        <taxon>Spiralia</taxon>
        <taxon>Lophotrochozoa</taxon>
        <taxon>Bryozoa</taxon>
        <taxon>Gymnolaemata</taxon>
        <taxon>Cheilostomatida</taxon>
        <taxon>Flustrina</taxon>
        <taxon>Buguloidea</taxon>
        <taxon>Bugulidae</taxon>
        <taxon>Bugula</taxon>
    </lineage>
</organism>
<dbReference type="PANTHER" id="PTHR15537:SF2">
    <property type="entry name" value="F-BOX ONLY PROTEIN 7"/>
    <property type="match status" value="1"/>
</dbReference>
<dbReference type="Gene3D" id="1.20.1280.50">
    <property type="match status" value="1"/>
</dbReference>
<gene>
    <name evidence="2" type="ORF">EB796_021530</name>
</gene>
<name>A0A7J7J2X8_BUGNE</name>
<dbReference type="InterPro" id="IPR036047">
    <property type="entry name" value="F-box-like_dom_sf"/>
</dbReference>
<sequence>MNSSFNLIIKDPKRKQRKVIKLLPNLCSDSCSNESVDPNSFTNNTEWLLVLKRVEEEFVLHGTEFQLSLNYGKTYIDSAPSTKLSELGIVNGDILTLNILPNGADEHSPIAAPTNRFSYPKSVEQTLIADSLPETSRDTAGSSTNMDVSPDNTSAVVVNQYLLNPMLLRDVTSSSLYPAEFHQLILENSTSNSCELLLLTLHTLLLEGGFTSLICKSAEASFLKQITRSPDVYQIQYCHKFYPDGKITVAFVKMDQKLAVHGIVQPSGNISMTLSITNYTNQSGLLGAKLSELSRNFKDLFVMPLVMTLREALGMDAYPPLLNLPHEVLMAILDKLDARSLCYLGQTCSQLSQVYKSNAIWKRLYLRFVGALGVASVDEEDFWYKKYKEEVLHKSRFSFNPSTCKSPMILIVLYLFLHLSNLAMLLIQCYSGLTTVLLRSYCCATQALLLHYSSPTAVLFKPYCCAT</sequence>
<dbReference type="Proteomes" id="UP000593567">
    <property type="component" value="Unassembled WGS sequence"/>
</dbReference>
<dbReference type="PROSITE" id="PS50181">
    <property type="entry name" value="FBOX"/>
    <property type="match status" value="1"/>
</dbReference>
<dbReference type="EMBL" id="VXIV02003191">
    <property type="protein sequence ID" value="KAF6020157.1"/>
    <property type="molecule type" value="Genomic_DNA"/>
</dbReference>
<dbReference type="InterPro" id="IPR001810">
    <property type="entry name" value="F-box_dom"/>
</dbReference>
<dbReference type="SMART" id="SM00256">
    <property type="entry name" value="FBOX"/>
    <property type="match status" value="1"/>
</dbReference>
<dbReference type="SUPFAM" id="SSF81383">
    <property type="entry name" value="F-box domain"/>
    <property type="match status" value="1"/>
</dbReference>